<name>A3HVA1_9BACT</name>
<evidence type="ECO:0000256" key="4">
    <source>
        <dbReference type="ARBA" id="ARBA00022989"/>
    </source>
</evidence>
<feature type="domain" description="Guanylate cyclase" evidence="8">
    <location>
        <begin position="285"/>
        <end position="415"/>
    </location>
</feature>
<comment type="caution">
    <text evidence="9">The sequence shown here is derived from an EMBL/GenBank/DDBJ whole genome shotgun (WGS) entry which is preliminary data.</text>
</comment>
<keyword evidence="7" id="KW-0175">Coiled coil</keyword>
<keyword evidence="6" id="KW-0456">Lyase</keyword>
<dbReference type="GO" id="GO:0016020">
    <property type="term" value="C:membrane"/>
    <property type="evidence" value="ECO:0007669"/>
    <property type="project" value="UniProtKB-SubCell"/>
</dbReference>
<feature type="coiled-coil region" evidence="7">
    <location>
        <begin position="208"/>
        <end position="246"/>
    </location>
</feature>
<dbReference type="PANTHER" id="PTHR11920">
    <property type="entry name" value="GUANYLYL CYCLASE"/>
    <property type="match status" value="1"/>
</dbReference>
<sequence length="464" mass="53115">MEAKDKHIEELQRQVDYYRKLSDEVAGQNIRSDSQISLLKRKLTQKENGFTILSALHDSFGQQIFEDEFFNNTLMLINTTLKMDKTVVLWKSPNNFDSFIPKFNMGFNRTEVEKLKQIEIDFQQEEEVIQRPFIKNKRLVPNEVSKKISAKIQIPYFIAVPIRTHGKIVAWIISGREKEAWPFYPTLDEGDLDTMVSISGFLEAGISNANLYYSLEKANEELEAYNQELEKRVAERTKDLRIKNQELTVEKKRSEDLLLNILPEETAEELKKYGFAKAKLQENATVMFTDFVNFTKFSSSISSEELVSELDHCFRNFDAITTKYRLEKIKTIGDAHMSACGVTGDGGDVADVIRAGIEMRDFVQSYAKEKPKHLQEYFQIRVGINTGPVVAGVVGLKKFSFDIWGDTVNTADRIQSGSVAGKVNVSESTYLLTKDLFDFENRGKISAKNKGMIPMYFVENLKKD</sequence>
<gene>
    <name evidence="9" type="ORF">ALPR1_02490</name>
</gene>
<proteinExistence type="predicted"/>
<evidence type="ECO:0000256" key="1">
    <source>
        <dbReference type="ARBA" id="ARBA00004370"/>
    </source>
</evidence>
<dbReference type="EMBL" id="AAXU02000001">
    <property type="protein sequence ID" value="EAZ82073.1"/>
    <property type="molecule type" value="Genomic_DNA"/>
</dbReference>
<dbReference type="Pfam" id="PF00211">
    <property type="entry name" value="Guanylate_cyc"/>
    <property type="match status" value="1"/>
</dbReference>
<dbReference type="SUPFAM" id="SSF55073">
    <property type="entry name" value="Nucleotide cyclase"/>
    <property type="match status" value="1"/>
</dbReference>
<dbReference type="eggNOG" id="COG2114">
    <property type="taxonomic scope" value="Bacteria"/>
</dbReference>
<comment type="subcellular location">
    <subcellularLocation>
        <location evidence="1">Membrane</location>
    </subcellularLocation>
</comment>
<keyword evidence="3" id="KW-0547">Nucleotide-binding</keyword>
<reference evidence="9 10" key="1">
    <citation type="journal article" date="2011" name="J. Bacteriol.">
        <title>Complete genome sequence of Algoriphagus sp. PR1, bacterial prey of a colony-forming choanoflagellate.</title>
        <authorList>
            <person name="Alegado R.A."/>
            <person name="Ferriera S."/>
            <person name="Nusbaum C."/>
            <person name="Young S.K."/>
            <person name="Zeng Q."/>
            <person name="Imamovic A."/>
            <person name="Fairclough S.R."/>
            <person name="King N."/>
        </authorList>
    </citation>
    <scope>NUCLEOTIDE SEQUENCE [LARGE SCALE GENOMIC DNA]</scope>
    <source>
        <strain evidence="9 10">PR1</strain>
    </source>
</reference>
<dbReference type="PROSITE" id="PS50125">
    <property type="entry name" value="GUANYLATE_CYCLASE_2"/>
    <property type="match status" value="1"/>
</dbReference>
<evidence type="ECO:0000256" key="7">
    <source>
        <dbReference type="SAM" id="Coils"/>
    </source>
</evidence>
<dbReference type="GO" id="GO:0004016">
    <property type="term" value="F:adenylate cyclase activity"/>
    <property type="evidence" value="ECO:0007669"/>
    <property type="project" value="UniProtKB-ARBA"/>
</dbReference>
<dbReference type="SMART" id="SM00044">
    <property type="entry name" value="CYCc"/>
    <property type="match status" value="1"/>
</dbReference>
<evidence type="ECO:0000256" key="2">
    <source>
        <dbReference type="ARBA" id="ARBA00022692"/>
    </source>
</evidence>
<keyword evidence="10" id="KW-1185">Reference proteome</keyword>
<accession>A3HVA1</accession>
<evidence type="ECO:0000256" key="5">
    <source>
        <dbReference type="ARBA" id="ARBA00023136"/>
    </source>
</evidence>
<dbReference type="Gene3D" id="3.30.450.40">
    <property type="match status" value="1"/>
</dbReference>
<dbReference type="GO" id="GO:0035556">
    <property type="term" value="P:intracellular signal transduction"/>
    <property type="evidence" value="ECO:0007669"/>
    <property type="project" value="InterPro"/>
</dbReference>
<dbReference type="Gene3D" id="3.30.70.1230">
    <property type="entry name" value="Nucleotide cyclase"/>
    <property type="match status" value="1"/>
</dbReference>
<dbReference type="GO" id="GO:0009190">
    <property type="term" value="P:cyclic nucleotide biosynthetic process"/>
    <property type="evidence" value="ECO:0007669"/>
    <property type="project" value="InterPro"/>
</dbReference>
<evidence type="ECO:0000256" key="3">
    <source>
        <dbReference type="ARBA" id="ARBA00022741"/>
    </source>
</evidence>
<dbReference type="HOGENOM" id="CLU_588801_0_0_10"/>
<dbReference type="Proteomes" id="UP000003919">
    <property type="component" value="Unassembled WGS sequence"/>
</dbReference>
<dbReference type="SUPFAM" id="SSF55781">
    <property type="entry name" value="GAF domain-like"/>
    <property type="match status" value="1"/>
</dbReference>
<dbReference type="InterPro" id="IPR029016">
    <property type="entry name" value="GAF-like_dom_sf"/>
</dbReference>
<dbReference type="GO" id="GO:0000166">
    <property type="term" value="F:nucleotide binding"/>
    <property type="evidence" value="ECO:0007669"/>
    <property type="project" value="UniProtKB-KW"/>
</dbReference>
<evidence type="ECO:0000313" key="9">
    <source>
        <dbReference type="EMBL" id="EAZ82073.1"/>
    </source>
</evidence>
<dbReference type="OrthoDB" id="9806704at2"/>
<dbReference type="InterPro" id="IPR050401">
    <property type="entry name" value="Cyclic_nucleotide_synthase"/>
</dbReference>
<dbReference type="RefSeq" id="WP_008198158.1">
    <property type="nucleotide sequence ID" value="NZ_CM001023.1"/>
</dbReference>
<keyword evidence="5" id="KW-0472">Membrane</keyword>
<evidence type="ECO:0000313" key="10">
    <source>
        <dbReference type="Proteomes" id="UP000003919"/>
    </source>
</evidence>
<evidence type="ECO:0000259" key="8">
    <source>
        <dbReference type="PROSITE" id="PS50125"/>
    </source>
</evidence>
<dbReference type="AlphaFoldDB" id="A3HVA1"/>
<keyword evidence="2" id="KW-0812">Transmembrane</keyword>
<dbReference type="InterPro" id="IPR001054">
    <property type="entry name" value="A/G_cyclase"/>
</dbReference>
<organism evidence="9 10">
    <name type="scientific">Algoriphagus machipongonensis</name>
    <dbReference type="NCBI Taxonomy" id="388413"/>
    <lineage>
        <taxon>Bacteria</taxon>
        <taxon>Pseudomonadati</taxon>
        <taxon>Bacteroidota</taxon>
        <taxon>Cytophagia</taxon>
        <taxon>Cytophagales</taxon>
        <taxon>Cyclobacteriaceae</taxon>
        <taxon>Algoriphagus</taxon>
    </lineage>
</organism>
<dbReference type="CDD" id="cd07302">
    <property type="entry name" value="CHD"/>
    <property type="match status" value="1"/>
</dbReference>
<evidence type="ECO:0000256" key="6">
    <source>
        <dbReference type="ARBA" id="ARBA00023239"/>
    </source>
</evidence>
<dbReference type="InterPro" id="IPR029787">
    <property type="entry name" value="Nucleotide_cyclase"/>
</dbReference>
<keyword evidence="4" id="KW-1133">Transmembrane helix</keyword>
<protein>
    <submittedName>
        <fullName evidence="9">Adenylate/guanylate cyclase catalytic domain protein</fullName>
    </submittedName>
</protein>
<dbReference type="PANTHER" id="PTHR11920:SF335">
    <property type="entry name" value="GUANYLATE CYCLASE"/>
    <property type="match status" value="1"/>
</dbReference>
<dbReference type="STRING" id="388413.ALPR1_02490"/>